<protein>
    <submittedName>
        <fullName evidence="5">DUF155 domain-containing protein</fullName>
    </submittedName>
</protein>
<dbReference type="Pfam" id="PF02582">
    <property type="entry name" value="DUF155"/>
    <property type="match status" value="1"/>
</dbReference>
<dbReference type="GO" id="GO:0005739">
    <property type="term" value="C:mitochondrion"/>
    <property type="evidence" value="ECO:0007669"/>
    <property type="project" value="UniProtKB-ARBA"/>
</dbReference>
<dbReference type="WBParaSite" id="HPBE_0001418701-mRNA-1">
    <property type="protein sequence ID" value="HPBE_0001418701-mRNA-1"/>
    <property type="gene ID" value="HPBE_0001418701"/>
</dbReference>
<reference evidence="5" key="2">
    <citation type="submission" date="2019-09" db="UniProtKB">
        <authorList>
            <consortium name="WormBaseParasite"/>
        </authorList>
    </citation>
    <scope>IDENTIFICATION</scope>
</reference>
<accession>A0A3P8APE1</accession>
<dbReference type="GO" id="GO:0070131">
    <property type="term" value="P:positive regulation of mitochondrial translation"/>
    <property type="evidence" value="ECO:0007669"/>
    <property type="project" value="TreeGrafter"/>
</dbReference>
<dbReference type="PANTHER" id="PTHR16255:SF1">
    <property type="entry name" value="REQUIRED FOR MEIOTIC NUCLEAR DIVISION PROTEIN 1 HOMOLOG"/>
    <property type="match status" value="1"/>
</dbReference>
<feature type="domain" description="DUF155" evidence="2">
    <location>
        <begin position="31"/>
        <end position="221"/>
    </location>
</feature>
<dbReference type="Proteomes" id="UP000050761">
    <property type="component" value="Unassembled WGS sequence"/>
</dbReference>
<name>A0A3P8APE1_HELPZ</name>
<gene>
    <name evidence="3" type="ORF">HPBE_LOCUS14188</name>
</gene>
<reference evidence="3 4" key="1">
    <citation type="submission" date="2018-11" db="EMBL/GenBank/DDBJ databases">
        <authorList>
            <consortium name="Pathogen Informatics"/>
        </authorList>
    </citation>
    <scope>NUCLEOTIDE SEQUENCE [LARGE SCALE GENOMIC DNA]</scope>
</reference>
<dbReference type="InterPro" id="IPR051624">
    <property type="entry name" value="RMD1/Sad1-interacting"/>
</dbReference>
<dbReference type="InterPro" id="IPR003734">
    <property type="entry name" value="DUF155"/>
</dbReference>
<evidence type="ECO:0000313" key="5">
    <source>
        <dbReference type="WBParaSite" id="HPBE_0001418701-mRNA-1"/>
    </source>
</evidence>
<dbReference type="EMBL" id="UZAH01028248">
    <property type="protein sequence ID" value="VDO98807.1"/>
    <property type="molecule type" value="Genomic_DNA"/>
</dbReference>
<comment type="similarity">
    <text evidence="1">Belongs to the RMD1/sif2 family.</text>
</comment>
<evidence type="ECO:0000256" key="1">
    <source>
        <dbReference type="ARBA" id="ARBA00008306"/>
    </source>
</evidence>
<organism evidence="3">
    <name type="scientific">Heligmosomoides polygyrus</name>
    <name type="common">Parasitic roundworm</name>
    <dbReference type="NCBI Taxonomy" id="6339"/>
    <lineage>
        <taxon>Eukaryota</taxon>
        <taxon>Metazoa</taxon>
        <taxon>Ecdysozoa</taxon>
        <taxon>Nematoda</taxon>
        <taxon>Chromadorea</taxon>
        <taxon>Rhabditida</taxon>
        <taxon>Rhabditina</taxon>
        <taxon>Rhabditomorpha</taxon>
        <taxon>Strongyloidea</taxon>
        <taxon>Heligmosomidae</taxon>
        <taxon>Heligmosomoides</taxon>
    </lineage>
</organism>
<sequence>MLRCDIAESEDTIHLVKKIEYSINPTQINEIFVFQDGVVVFWNIDHAQRAHTIRDLERYMEGPYESAVTMEEQDTMPYSVVEGGETVIKHDCFMLNADKHGENHRRFENVLERFSLSQAFAASVKVGVWETLLNNLAEPLSVTTKASRGCLGELALKQGFIPWSRREALMKSGEFAGLRHSINLDCTLLNRDFYWDRSQVEQYYLMSARHFTLSRRISGLNNRLDYCEELVKMVDNMLHLRHASTLEWMIIVLIVIEVIFDLLHYADSTPTKVIVVHESTGTDNSAKAAP</sequence>
<evidence type="ECO:0000313" key="4">
    <source>
        <dbReference type="Proteomes" id="UP000050761"/>
    </source>
</evidence>
<keyword evidence="4" id="KW-1185">Reference proteome</keyword>
<proteinExistence type="inferred from homology"/>
<evidence type="ECO:0000313" key="3">
    <source>
        <dbReference type="EMBL" id="VDO98807.1"/>
    </source>
</evidence>
<dbReference type="PANTHER" id="PTHR16255">
    <property type="entry name" value="REQUIRED FOR MEIOTIC NUCLEAR DIVISION PROTEIN 1 HOMOLOG"/>
    <property type="match status" value="1"/>
</dbReference>
<dbReference type="OrthoDB" id="242766at2759"/>
<dbReference type="AlphaFoldDB" id="A0A3P8APE1"/>
<evidence type="ECO:0000259" key="2">
    <source>
        <dbReference type="Pfam" id="PF02582"/>
    </source>
</evidence>